<dbReference type="PANTHER" id="PTHR10133">
    <property type="entry name" value="DNA POLYMERASE I"/>
    <property type="match status" value="1"/>
</dbReference>
<dbReference type="GO" id="GO:0039693">
    <property type="term" value="P:viral DNA genome replication"/>
    <property type="evidence" value="ECO:0007669"/>
    <property type="project" value="UniProtKB-KW"/>
</dbReference>
<keyword evidence="6" id="KW-0235">DNA replication</keyword>
<keyword evidence="13" id="KW-1185">Reference proteome</keyword>
<name>A0A223VZV4_9CAUD</name>
<accession>A0A223VZV4</accession>
<dbReference type="GO" id="GO:0006261">
    <property type="term" value="P:DNA-templated DNA replication"/>
    <property type="evidence" value="ECO:0007669"/>
    <property type="project" value="InterPro"/>
</dbReference>
<dbReference type="InterPro" id="IPR001098">
    <property type="entry name" value="DNA-dir_DNA_pol_A_palm_dom"/>
</dbReference>
<keyword evidence="8" id="KW-1194">Viral DNA replication</keyword>
<dbReference type="GO" id="GO:0006302">
    <property type="term" value="P:double-strand break repair"/>
    <property type="evidence" value="ECO:0007669"/>
    <property type="project" value="TreeGrafter"/>
</dbReference>
<evidence type="ECO:0000256" key="7">
    <source>
        <dbReference type="ARBA" id="ARBA00022932"/>
    </source>
</evidence>
<sequence length="786" mass="89201">MARYRVFDEETTVKESYRRRANPFDNDNYIVARGWKDKGDTKCSWVYFNSPDEVRAMDIPEDVTVLVGHNLKFDLLYELVKDSKPLLAFFKRGGKIWCTQYAQYLIEGQTQESQMCSLDSIVEMYGGRLKIDEVKTMWEMGICTKDIPQDLLIDYLVGTEEEERNSGDIGNTELVFLGQVKRAVEQGQVKMIQDRMDGLISTTMMEFFGLKIDVPTAKRQLVELQGKLKEVSDRLDAQVSHLPFEFNWGSSIQMSCLLFGGTVKYKVREPYKDENGEWVRAKAFETHWLLTDGTTTSVDPLGPDRRGEDYAIFASGKKKGEYKTKKVEVEGELKIKWQERLHTFERITDPAPDWQGKQTDALEGPIYSTGKDTVKALEQRVENGLDLPFLRDFVTKSALDKEIGTYYFKVDAKGKRSGMLLCVQTHDHMLHHKLNHTNTVTTRLSSNDPNMQNLPRGDKSKVKAMFTSRFGPDGVMMEADYSQLEVVVQGFLSGDLQLCEDLRNKIDFHCKRVSAQFSISYELAVAMCKDENHAEYPIWQPRRTKAKNFSFQRAYGAGAPAIAAATGMTVEEVEQLIEAEERLYPGVTKFNAGVEAAVMASAVPFQAPAEDGSIDPTTGKVFWKTYRKGEWYSPTRTRYTWRTHDAPAFLRKRGILDSFSPPELKNYPVQGTGGEFVQGVLGLLIRRFIETDFYGGKAYLVNTVHDCVWVDCHKDVLDQVCVDVKRIMESIPEFYGARYGLSFTVPFPVEVEVGPDMNNLKHWVPGQPAWHHANDNTGGDPAAEAA</sequence>
<keyword evidence="4 12" id="KW-0808">Transferase</keyword>
<dbReference type="KEGG" id="vg:54981987"/>
<dbReference type="Gene3D" id="1.10.150.20">
    <property type="entry name" value="5' to 3' exonuclease, C-terminal subdomain"/>
    <property type="match status" value="1"/>
</dbReference>
<evidence type="ECO:0000259" key="11">
    <source>
        <dbReference type="SMART" id="SM00482"/>
    </source>
</evidence>
<comment type="similarity">
    <text evidence="1">Belongs to the DNA polymerase type-A family.</text>
</comment>
<dbReference type="PRINTS" id="PR00868">
    <property type="entry name" value="DNAPOLI"/>
</dbReference>
<dbReference type="Gene3D" id="3.30.70.370">
    <property type="match status" value="1"/>
</dbReference>
<evidence type="ECO:0000256" key="1">
    <source>
        <dbReference type="ARBA" id="ARBA00007705"/>
    </source>
</evidence>
<dbReference type="SUPFAM" id="SSF56672">
    <property type="entry name" value="DNA/RNA polymerases"/>
    <property type="match status" value="1"/>
</dbReference>
<dbReference type="EC" id="2.7.7.7" evidence="2"/>
<evidence type="ECO:0000256" key="9">
    <source>
        <dbReference type="ARBA" id="ARBA00023125"/>
    </source>
</evidence>
<keyword evidence="5 12" id="KW-0548">Nucleotidyltransferase</keyword>
<reference evidence="13" key="1">
    <citation type="submission" date="2017-06" db="EMBL/GenBank/DDBJ databases">
        <authorList>
            <person name="Spollen W.G."/>
            <person name="Givan S.A."/>
            <person name="Brown P.B."/>
            <person name="Attai H."/>
        </authorList>
    </citation>
    <scope>NUCLEOTIDE SEQUENCE [LARGE SCALE GENOMIC DNA]</scope>
</reference>
<evidence type="ECO:0000256" key="8">
    <source>
        <dbReference type="ARBA" id="ARBA00023109"/>
    </source>
</evidence>
<dbReference type="InterPro" id="IPR043502">
    <property type="entry name" value="DNA/RNA_pol_sf"/>
</dbReference>
<dbReference type="InterPro" id="IPR002298">
    <property type="entry name" value="DNA_polymerase_A"/>
</dbReference>
<dbReference type="Proteomes" id="UP000223042">
    <property type="component" value="Segment"/>
</dbReference>
<evidence type="ECO:0000313" key="12">
    <source>
        <dbReference type="EMBL" id="ASV44561.1"/>
    </source>
</evidence>
<comment type="catalytic activity">
    <reaction evidence="10">
        <text>DNA(n) + a 2'-deoxyribonucleoside 5'-triphosphate = DNA(n+1) + diphosphate</text>
        <dbReference type="Rhea" id="RHEA:22508"/>
        <dbReference type="Rhea" id="RHEA-COMP:17339"/>
        <dbReference type="Rhea" id="RHEA-COMP:17340"/>
        <dbReference type="ChEBI" id="CHEBI:33019"/>
        <dbReference type="ChEBI" id="CHEBI:61560"/>
        <dbReference type="ChEBI" id="CHEBI:173112"/>
        <dbReference type="EC" id="2.7.7.7"/>
    </reaction>
</comment>
<dbReference type="SMART" id="SM00482">
    <property type="entry name" value="POLAc"/>
    <property type="match status" value="1"/>
</dbReference>
<organism evidence="12 13">
    <name type="scientific">Agrobacterium phage Atu_ph02</name>
    <dbReference type="NCBI Taxonomy" id="2024261"/>
    <lineage>
        <taxon>Viruses</taxon>
        <taxon>Duplodnaviria</taxon>
        <taxon>Heunggongvirae</taxon>
        <taxon>Uroviricota</taxon>
        <taxon>Caudoviricetes</taxon>
        <taxon>Autographivirales</taxon>
        <taxon>Dunnvirinae</taxon>
        <taxon>Atuphduovirus</taxon>
        <taxon>Atuphduovirus atuph02</taxon>
    </lineage>
</organism>
<dbReference type="PROSITE" id="PS00447">
    <property type="entry name" value="DNA_POLYMERASE_A"/>
    <property type="match status" value="1"/>
</dbReference>
<keyword evidence="9" id="KW-0238">DNA-binding</keyword>
<evidence type="ECO:0000256" key="4">
    <source>
        <dbReference type="ARBA" id="ARBA00022679"/>
    </source>
</evidence>
<evidence type="ECO:0000313" key="13">
    <source>
        <dbReference type="Proteomes" id="UP000223042"/>
    </source>
</evidence>
<dbReference type="EMBL" id="MF403005">
    <property type="protein sequence ID" value="ASV44561.1"/>
    <property type="molecule type" value="Genomic_DNA"/>
</dbReference>
<evidence type="ECO:0000256" key="3">
    <source>
        <dbReference type="ARBA" id="ARBA00015749"/>
    </source>
</evidence>
<dbReference type="RefSeq" id="YP_009791799.1">
    <property type="nucleotide sequence ID" value="NC_047845.1"/>
</dbReference>
<proteinExistence type="inferred from homology"/>
<keyword evidence="7" id="KW-0239">DNA-directed DNA polymerase</keyword>
<dbReference type="GeneID" id="54981987"/>
<evidence type="ECO:0000256" key="6">
    <source>
        <dbReference type="ARBA" id="ARBA00022705"/>
    </source>
</evidence>
<dbReference type="PANTHER" id="PTHR10133:SF27">
    <property type="entry name" value="DNA POLYMERASE NU"/>
    <property type="match status" value="1"/>
</dbReference>
<protein>
    <recommendedName>
        <fullName evidence="3">DNA polymerase</fullName>
        <ecNumber evidence="2">2.7.7.7</ecNumber>
    </recommendedName>
</protein>
<feature type="domain" description="DNA-directed DNA polymerase family A palm" evidence="11">
    <location>
        <begin position="459"/>
        <end position="716"/>
    </location>
</feature>
<evidence type="ECO:0000256" key="2">
    <source>
        <dbReference type="ARBA" id="ARBA00012417"/>
    </source>
</evidence>
<dbReference type="Pfam" id="PF00476">
    <property type="entry name" value="DNA_pol_A"/>
    <property type="match status" value="1"/>
</dbReference>
<evidence type="ECO:0000256" key="5">
    <source>
        <dbReference type="ARBA" id="ARBA00022695"/>
    </source>
</evidence>
<dbReference type="InterPro" id="IPR019760">
    <property type="entry name" value="DNA-dir_DNA_pol_A_CS"/>
</dbReference>
<dbReference type="GO" id="GO:0003677">
    <property type="term" value="F:DNA binding"/>
    <property type="evidence" value="ECO:0007669"/>
    <property type="project" value="UniProtKB-KW"/>
</dbReference>
<evidence type="ECO:0000256" key="10">
    <source>
        <dbReference type="ARBA" id="ARBA00049244"/>
    </source>
</evidence>
<dbReference type="GO" id="GO:0003887">
    <property type="term" value="F:DNA-directed DNA polymerase activity"/>
    <property type="evidence" value="ECO:0007669"/>
    <property type="project" value="UniProtKB-KW"/>
</dbReference>